<dbReference type="PANTHER" id="PTHR23129:SF0">
    <property type="entry name" value="ACYL-COENZYME A DIPHOSPHATASE FITM2"/>
    <property type="match status" value="1"/>
</dbReference>
<evidence type="ECO:0000256" key="8">
    <source>
        <dbReference type="SAM" id="MobiDB-lite"/>
    </source>
</evidence>
<evidence type="ECO:0000256" key="2">
    <source>
        <dbReference type="ARBA" id="ARBA00022692"/>
    </source>
</evidence>
<dbReference type="PANTHER" id="PTHR23129">
    <property type="entry name" value="ACYL-COENZYME A DIPHOSPHATASE FITM2"/>
    <property type="match status" value="1"/>
</dbReference>
<evidence type="ECO:0000256" key="6">
    <source>
        <dbReference type="ARBA" id="ARBA00023098"/>
    </source>
</evidence>
<keyword evidence="11" id="KW-1185">Reference proteome</keyword>
<dbReference type="RefSeq" id="XP_025366338.1">
    <property type="nucleotide sequence ID" value="XM_025515453.1"/>
</dbReference>
<feature type="transmembrane region" description="Helical" evidence="9">
    <location>
        <begin position="336"/>
        <end position="358"/>
    </location>
</feature>
<dbReference type="InParanoid" id="A0A316VQ26"/>
<feature type="transmembrane region" description="Helical" evidence="9">
    <location>
        <begin position="20"/>
        <end position="42"/>
    </location>
</feature>
<evidence type="ECO:0000256" key="9">
    <source>
        <dbReference type="SAM" id="Phobius"/>
    </source>
</evidence>
<dbReference type="STRING" id="1522189.A0A316VQ26"/>
<dbReference type="FunCoup" id="A0A316VQ26">
    <property type="interactions" value="121"/>
</dbReference>
<dbReference type="EMBL" id="KZ819488">
    <property type="protein sequence ID" value="PWN39178.1"/>
    <property type="molecule type" value="Genomic_DNA"/>
</dbReference>
<evidence type="ECO:0000313" key="11">
    <source>
        <dbReference type="Proteomes" id="UP000245783"/>
    </source>
</evidence>
<reference evidence="10 11" key="1">
    <citation type="journal article" date="2018" name="Mol. Biol. Evol.">
        <title>Broad Genomic Sampling Reveals a Smut Pathogenic Ancestry of the Fungal Clade Ustilaginomycotina.</title>
        <authorList>
            <person name="Kijpornyongpan T."/>
            <person name="Mondo S.J."/>
            <person name="Barry K."/>
            <person name="Sandor L."/>
            <person name="Lee J."/>
            <person name="Lipzen A."/>
            <person name="Pangilinan J."/>
            <person name="LaButti K."/>
            <person name="Hainaut M."/>
            <person name="Henrissat B."/>
            <person name="Grigoriev I.V."/>
            <person name="Spatafora J.W."/>
            <person name="Aime M.C."/>
        </authorList>
    </citation>
    <scope>NUCLEOTIDE SEQUENCE [LARGE SCALE GENOMIC DNA]</scope>
    <source>
        <strain evidence="10 11">MCA 4658</strain>
    </source>
</reference>
<evidence type="ECO:0000256" key="5">
    <source>
        <dbReference type="ARBA" id="ARBA00022989"/>
    </source>
</evidence>
<comment type="subcellular location">
    <subcellularLocation>
        <location evidence="1">Endoplasmic reticulum membrane</location>
        <topology evidence="1">Multi-pass membrane protein</topology>
    </subcellularLocation>
</comment>
<dbReference type="OrthoDB" id="5579088at2759"/>
<dbReference type="GO" id="GO:0008654">
    <property type="term" value="P:phospholipid biosynthetic process"/>
    <property type="evidence" value="ECO:0007669"/>
    <property type="project" value="TreeGrafter"/>
</dbReference>
<evidence type="ECO:0008006" key="12">
    <source>
        <dbReference type="Google" id="ProtNLM"/>
    </source>
</evidence>
<gene>
    <name evidence="10" type="ORF">IE81DRAFT_335700</name>
</gene>
<keyword evidence="5 9" id="KW-1133">Transmembrane helix</keyword>
<dbReference type="InterPro" id="IPR019388">
    <property type="entry name" value="FIT"/>
</dbReference>
<evidence type="ECO:0000256" key="4">
    <source>
        <dbReference type="ARBA" id="ARBA00022824"/>
    </source>
</evidence>
<dbReference type="Proteomes" id="UP000245783">
    <property type="component" value="Unassembled WGS sequence"/>
</dbReference>
<dbReference type="Pfam" id="PF10261">
    <property type="entry name" value="FIT"/>
    <property type="match status" value="1"/>
</dbReference>
<organism evidence="10 11">
    <name type="scientific">Ceraceosorus guamensis</name>
    <dbReference type="NCBI Taxonomy" id="1522189"/>
    <lineage>
        <taxon>Eukaryota</taxon>
        <taxon>Fungi</taxon>
        <taxon>Dikarya</taxon>
        <taxon>Basidiomycota</taxon>
        <taxon>Ustilaginomycotina</taxon>
        <taxon>Exobasidiomycetes</taxon>
        <taxon>Ceraceosorales</taxon>
        <taxon>Ceraceosoraceae</taxon>
        <taxon>Ceraceosorus</taxon>
    </lineage>
</organism>
<evidence type="ECO:0000256" key="3">
    <source>
        <dbReference type="ARBA" id="ARBA00022801"/>
    </source>
</evidence>
<keyword evidence="3" id="KW-0378">Hydrolase</keyword>
<proteinExistence type="predicted"/>
<dbReference type="GO" id="GO:0019915">
    <property type="term" value="P:lipid storage"/>
    <property type="evidence" value="ECO:0007669"/>
    <property type="project" value="InterPro"/>
</dbReference>
<name>A0A316VQ26_9BASI</name>
<keyword evidence="4" id="KW-0256">Endoplasmic reticulum</keyword>
<accession>A0A316VQ26</accession>
<feature type="region of interest" description="Disordered" evidence="8">
    <location>
        <begin position="134"/>
        <end position="155"/>
    </location>
</feature>
<dbReference type="AlphaFoldDB" id="A0A316VQ26"/>
<dbReference type="GO" id="GO:0005789">
    <property type="term" value="C:endoplasmic reticulum membrane"/>
    <property type="evidence" value="ECO:0007669"/>
    <property type="project" value="UniProtKB-SubCell"/>
</dbReference>
<dbReference type="GO" id="GO:0010945">
    <property type="term" value="F:coenzyme A diphosphatase activity"/>
    <property type="evidence" value="ECO:0007669"/>
    <property type="project" value="InterPro"/>
</dbReference>
<keyword evidence="6" id="KW-0443">Lipid metabolism</keyword>
<protein>
    <recommendedName>
        <fullName evidence="12">Inositol phospholipid biosynthesis protein Scs3</fullName>
    </recommendedName>
</protein>
<evidence type="ECO:0000256" key="7">
    <source>
        <dbReference type="ARBA" id="ARBA00023136"/>
    </source>
</evidence>
<keyword evidence="7 9" id="KW-0472">Membrane</keyword>
<evidence type="ECO:0000313" key="10">
    <source>
        <dbReference type="EMBL" id="PWN39178.1"/>
    </source>
</evidence>
<sequence>MASARRVVTRPVRVRDERIFGLAPQHVLVLGIPLCIVAVGSFHSVLSGSHLSNLSITSPLQTQTIPSTAESSAPSAAAAAAAPLSYFADRRNLLNVVFIKNLWAWTSLAWFLQAITLRAAPSLQETRSVQLAQNKKRRDVDDAGAGAGAGASQTDQDGTIVSPLARSAFRYAIATATWPHANANVNVTFFDSLFAAWFFGPSLTTRLRVWTGATCVPASIITAAPGIVVPPGGIDPIICLTGKGITPASHPTLFSAATLSGAHASGVRGGHDLSGHTFILLLSSLLLVEDLLPYLSYLMPSIPLPRSLRASRNPFSSSSNGNGTNNEVKALINRSVAYFILLVILLEWFCLLNTALFFHTPQEKVSGFAAGVLGWALLPKGG</sequence>
<dbReference type="GeneID" id="37037323"/>
<evidence type="ECO:0000256" key="1">
    <source>
        <dbReference type="ARBA" id="ARBA00004477"/>
    </source>
</evidence>
<keyword evidence="2 9" id="KW-0812">Transmembrane</keyword>
<dbReference type="GO" id="GO:0034389">
    <property type="term" value="P:lipid droplet organization"/>
    <property type="evidence" value="ECO:0007669"/>
    <property type="project" value="TreeGrafter"/>
</dbReference>